<evidence type="ECO:0000256" key="1">
    <source>
        <dbReference type="SAM" id="SignalP"/>
    </source>
</evidence>
<accession>A0ABU3TI96</accession>
<reference evidence="2 3" key="1">
    <citation type="submission" date="2023-10" db="EMBL/GenBank/DDBJ databases">
        <title>Hymenobacter endophyticus sp. nov., an isolate from the leaf tissues of wheat.</title>
        <authorList>
            <person name="Dai Y."/>
        </authorList>
    </citation>
    <scope>NUCLEOTIDE SEQUENCE [LARGE SCALE GENOMIC DNA]</scope>
    <source>
        <strain evidence="2 3">ZK17L-C2</strain>
    </source>
</reference>
<comment type="caution">
    <text evidence="2">The sequence shown here is derived from an EMBL/GenBank/DDBJ whole genome shotgun (WGS) entry which is preliminary data.</text>
</comment>
<dbReference type="RefSeq" id="WP_315998563.1">
    <property type="nucleotide sequence ID" value="NZ_JAWDJT010000007.1"/>
</dbReference>
<dbReference type="EMBL" id="JAWDJT010000007">
    <property type="protein sequence ID" value="MDU0371093.1"/>
    <property type="molecule type" value="Genomic_DNA"/>
</dbReference>
<evidence type="ECO:0000313" key="3">
    <source>
        <dbReference type="Proteomes" id="UP001250698"/>
    </source>
</evidence>
<keyword evidence="3" id="KW-1185">Reference proteome</keyword>
<gene>
    <name evidence="2" type="ORF">ROI90_11855</name>
</gene>
<feature type="chain" id="PRO_5046393248" description="DUF4270 family protein" evidence="1">
    <location>
        <begin position="31"/>
        <end position="472"/>
    </location>
</feature>
<proteinExistence type="predicted"/>
<protein>
    <recommendedName>
        <fullName evidence="4">DUF4270 family protein</fullName>
    </recommendedName>
</protein>
<organism evidence="2 3">
    <name type="scientific">Hymenobacter endophyticus</name>
    <dbReference type="NCBI Taxonomy" id="3076335"/>
    <lineage>
        <taxon>Bacteria</taxon>
        <taxon>Pseudomonadati</taxon>
        <taxon>Bacteroidota</taxon>
        <taxon>Cytophagia</taxon>
        <taxon>Cytophagales</taxon>
        <taxon>Hymenobacteraceae</taxon>
        <taxon>Hymenobacter</taxon>
    </lineage>
</organism>
<keyword evidence="1" id="KW-0732">Signal</keyword>
<name>A0ABU3TI96_9BACT</name>
<evidence type="ECO:0000313" key="2">
    <source>
        <dbReference type="EMBL" id="MDU0371093.1"/>
    </source>
</evidence>
<dbReference type="PROSITE" id="PS51257">
    <property type="entry name" value="PROKAR_LIPOPROTEIN"/>
    <property type="match status" value="1"/>
</dbReference>
<dbReference type="Proteomes" id="UP001250698">
    <property type="component" value="Unassembled WGS sequence"/>
</dbReference>
<sequence>MQRSFLRSSGSIFRRVLRPVVAPLALGLLAAGCTLHQSEPTPTAGTLDVYRYVAIGDGYTAGFSEGGLTATGQQYSFPNLLAQQFIRINPPATFTQGLLPAGTGTGYLTSQSSTGVGGKPLLYHTWLVRRGRALRGSYVVNAAACGGPDTTFLYSQAASSPLSQNLGVPGLGLAQVEVAGLGNTANQARYGSFNSYFERLLPANDNRTYLQAATDASSSATFFTFFMGFGDALPYILSGGECGTPPSSSILTGNAKKMLDRLAANGRQGVIALTPSIQNLPLLQLGGKNGVRGQLVEGLNPDSIYIRSAPGNVVRAIDAGDFVLPAGLDRLGAPENVTLPNGTTVSVRYGLSKRNPLVRRDVLDYFEFNRINTPLVTLNTELERLAKNVYKLPFVSLDDELFTQINRRISVNGVEYSSDIMRGNFYSLDLYSLTPRGNALLANTFIKAINGQYRANIPFIDPNTLPTTTRPQ</sequence>
<evidence type="ECO:0008006" key="4">
    <source>
        <dbReference type="Google" id="ProtNLM"/>
    </source>
</evidence>
<feature type="signal peptide" evidence="1">
    <location>
        <begin position="1"/>
        <end position="30"/>
    </location>
</feature>